<gene>
    <name evidence="1" type="primary">hcpA</name>
    <name evidence="1" type="ORF">NCTC11388_00827</name>
</gene>
<sequence>MNLNSRYESILAETDVSTLENFETEYTFLQHPENWFKGLALLEKSIAHFDLKKEAVVKLYENLFHDGLDFHSSYSLNDEDYIFYWNKINEVLENLATHWPEAYAQLAFQYQEARKSIQDKAKVEKYLLAATHHGAAIGRPVYAYFLYYDYLTRQDKEEATRILEEDNSEWGKLYRGYMYLDKKAFHSIPPLFEELQKSTDTKIVKNGYILEACYYEWQGDPQKAKEVFKYCMENYISAYAMTRYALINYENNPEESMNLLEEASVRGNIDAMNNLGHLAFPKEQSPKEEYEKSLKWFTVGQLYGNAFSTYRLALIYLHVEAYKDTSRGLEYLDQACEQKLSDALVEKAEIYMEDQIVPKDVAKAQLYFERATEANQNAYAYYRLGYLHELGMTATGTPEPDKALTYYEKAAELNHFYGNNNAGRLHRYGIGTEVDNEKAKKYFEKGLEQGNPYCITELAFMYEDGTLDKDYAKAFELFTLASETNGGYGYACYIRGQYLEFGYHTNGETDQQEAVRMYEKGAELQEINCIYEMGRCYRYGIVHEQNPDLAVAYFQKAADAGLPKGMVELAMCYDYEFGVSFDAQKTFDLMKEAAEMNYPFAQYKTGSYLMHGSLGEPILADTEQALIWLNKAKENNQPYAFLELGDYYLYDYDQLNEYEKALSLYLEAYNDYEVISDGLGICYEYGLGTEANASEAFKYYEIAANKNNKNAMYRLGKCYLSGTGTRKNESQAYHWFATAANYGDIPSQFNAGLLLLKGNGVAVNKEEGIKLIRQAAEQNHAAAQFELGNCYLMGDGVEESEEQTMYWYELAAENGHEKAEKIVRKSKR</sequence>
<organism evidence="1 2">
    <name type="scientific">Sphingobacterium spiritivorum</name>
    <name type="common">Flavobacterium spiritivorum</name>
    <dbReference type="NCBI Taxonomy" id="258"/>
    <lineage>
        <taxon>Bacteria</taxon>
        <taxon>Pseudomonadati</taxon>
        <taxon>Bacteroidota</taxon>
        <taxon>Sphingobacteriia</taxon>
        <taxon>Sphingobacteriales</taxon>
        <taxon>Sphingobacteriaceae</taxon>
        <taxon>Sphingobacterium</taxon>
    </lineage>
</organism>
<dbReference type="Proteomes" id="UP000254893">
    <property type="component" value="Unassembled WGS sequence"/>
</dbReference>
<accession>A0A380BHK5</accession>
<dbReference type="Gene3D" id="1.25.40.10">
    <property type="entry name" value="Tetratricopeptide repeat domain"/>
    <property type="match status" value="4"/>
</dbReference>
<protein>
    <submittedName>
        <fullName evidence="1">Beta-lactamase hcpA</fullName>
        <ecNumber evidence="1">3.5.2.6</ecNumber>
    </submittedName>
</protein>
<dbReference type="PANTHER" id="PTHR43628:SF1">
    <property type="entry name" value="CHITIN SYNTHASE REGULATORY FACTOR 2-RELATED"/>
    <property type="match status" value="1"/>
</dbReference>
<evidence type="ECO:0000313" key="2">
    <source>
        <dbReference type="Proteomes" id="UP000254893"/>
    </source>
</evidence>
<dbReference type="InterPro" id="IPR006597">
    <property type="entry name" value="Sel1-like"/>
</dbReference>
<dbReference type="SMART" id="SM00671">
    <property type="entry name" value="SEL1"/>
    <property type="match status" value="16"/>
</dbReference>
<dbReference type="InterPro" id="IPR011990">
    <property type="entry name" value="TPR-like_helical_dom_sf"/>
</dbReference>
<reference evidence="1 2" key="1">
    <citation type="submission" date="2018-06" db="EMBL/GenBank/DDBJ databases">
        <authorList>
            <consortium name="Pathogen Informatics"/>
            <person name="Doyle S."/>
        </authorList>
    </citation>
    <scope>NUCLEOTIDE SEQUENCE [LARGE SCALE GENOMIC DNA]</scope>
    <source>
        <strain evidence="1 2">NCTC11388</strain>
    </source>
</reference>
<dbReference type="InterPro" id="IPR052945">
    <property type="entry name" value="Mitotic_Regulator"/>
</dbReference>
<dbReference type="EC" id="3.5.2.6" evidence="1"/>
<name>A0A380BHK5_SPHSI</name>
<dbReference type="GO" id="GO:0008800">
    <property type="term" value="F:beta-lactamase activity"/>
    <property type="evidence" value="ECO:0007669"/>
    <property type="project" value="UniProtKB-EC"/>
</dbReference>
<evidence type="ECO:0000313" key="1">
    <source>
        <dbReference type="EMBL" id="SUJ01607.1"/>
    </source>
</evidence>
<proteinExistence type="predicted"/>
<dbReference type="PANTHER" id="PTHR43628">
    <property type="entry name" value="ACTIVATOR OF C KINASE PROTEIN 1-RELATED"/>
    <property type="match status" value="1"/>
</dbReference>
<dbReference type="RefSeq" id="WP_115169217.1">
    <property type="nucleotide sequence ID" value="NZ_UGYW01000002.1"/>
</dbReference>
<dbReference type="SUPFAM" id="SSF81901">
    <property type="entry name" value="HCP-like"/>
    <property type="match status" value="5"/>
</dbReference>
<dbReference type="Pfam" id="PF08238">
    <property type="entry name" value="Sel1"/>
    <property type="match status" value="13"/>
</dbReference>
<dbReference type="EMBL" id="UGYW01000002">
    <property type="protein sequence ID" value="SUJ01607.1"/>
    <property type="molecule type" value="Genomic_DNA"/>
</dbReference>
<keyword evidence="1" id="KW-0378">Hydrolase</keyword>
<dbReference type="AlphaFoldDB" id="A0A380BHK5"/>